<accession>A0A154PEB7</accession>
<gene>
    <name evidence="1" type="ORF">WN55_01331</name>
</gene>
<dbReference type="EMBL" id="KQ434889">
    <property type="protein sequence ID" value="KZC10215.1"/>
    <property type="molecule type" value="Genomic_DNA"/>
</dbReference>
<sequence>MEIEEKKGKLKKRNRSRALVLTKIVTFTGDAETLRNEVDPSFKSKLRATDCLRAAAARTSPS</sequence>
<organism evidence="1 2">
    <name type="scientific">Dufourea novaeangliae</name>
    <name type="common">Sweat bee</name>
    <dbReference type="NCBI Taxonomy" id="178035"/>
    <lineage>
        <taxon>Eukaryota</taxon>
        <taxon>Metazoa</taxon>
        <taxon>Ecdysozoa</taxon>
        <taxon>Arthropoda</taxon>
        <taxon>Hexapoda</taxon>
        <taxon>Insecta</taxon>
        <taxon>Pterygota</taxon>
        <taxon>Neoptera</taxon>
        <taxon>Endopterygota</taxon>
        <taxon>Hymenoptera</taxon>
        <taxon>Apocrita</taxon>
        <taxon>Aculeata</taxon>
        <taxon>Apoidea</taxon>
        <taxon>Anthophila</taxon>
        <taxon>Halictidae</taxon>
        <taxon>Rophitinae</taxon>
        <taxon>Dufourea</taxon>
    </lineage>
</organism>
<evidence type="ECO:0000313" key="1">
    <source>
        <dbReference type="EMBL" id="KZC10215.1"/>
    </source>
</evidence>
<proteinExistence type="predicted"/>
<dbReference type="AlphaFoldDB" id="A0A154PEB7"/>
<name>A0A154PEB7_DUFNO</name>
<keyword evidence="2" id="KW-1185">Reference proteome</keyword>
<evidence type="ECO:0000313" key="2">
    <source>
        <dbReference type="Proteomes" id="UP000076502"/>
    </source>
</evidence>
<reference evidence="1 2" key="1">
    <citation type="submission" date="2015-07" db="EMBL/GenBank/DDBJ databases">
        <title>The genome of Dufourea novaeangliae.</title>
        <authorList>
            <person name="Pan H."/>
            <person name="Kapheim K."/>
        </authorList>
    </citation>
    <scope>NUCLEOTIDE SEQUENCE [LARGE SCALE GENOMIC DNA]</scope>
    <source>
        <strain evidence="1">0120121106</strain>
        <tissue evidence="1">Whole body</tissue>
    </source>
</reference>
<dbReference type="Proteomes" id="UP000076502">
    <property type="component" value="Unassembled WGS sequence"/>
</dbReference>
<protein>
    <submittedName>
        <fullName evidence="1">Uncharacterized protein</fullName>
    </submittedName>
</protein>